<dbReference type="InterPro" id="IPR006659">
    <property type="entry name" value="Arsenate_reductase"/>
</dbReference>
<dbReference type="EMBL" id="JAVDTX010000002">
    <property type="protein sequence ID" value="MDR6844594.1"/>
    <property type="molecule type" value="Genomic_DNA"/>
</dbReference>
<name>A0ABU1S353_9FLAO</name>
<dbReference type="PANTHER" id="PTHR30041">
    <property type="entry name" value="ARSENATE REDUCTASE"/>
    <property type="match status" value="1"/>
</dbReference>
<evidence type="ECO:0000313" key="4">
    <source>
        <dbReference type="EMBL" id="MDR6844594.1"/>
    </source>
</evidence>
<dbReference type="CDD" id="cd03034">
    <property type="entry name" value="ArsC_ArsC"/>
    <property type="match status" value="1"/>
</dbReference>
<sequence>MIQIYHNQRCGKSRSCLLVLEESNKEIEIINYLKTPPTAAELTILLQKLNLTPIELVRQKESIWIENFKGKTLSENEIIQAMAENPILIERPIVVNGNKAIIGRDLEKVIPFI</sequence>
<dbReference type="EC" id="1.20.4.1" evidence="4"/>
<comment type="similarity">
    <text evidence="1 3">Belongs to the ArsC family.</text>
</comment>
<evidence type="ECO:0000256" key="1">
    <source>
        <dbReference type="ARBA" id="ARBA00007198"/>
    </source>
</evidence>
<keyword evidence="2 4" id="KW-0560">Oxidoreductase</keyword>
<protein>
    <submittedName>
        <fullName evidence="4">Arsenate reductase</fullName>
        <ecNumber evidence="4">1.20.4.1</ecNumber>
    </submittedName>
</protein>
<keyword evidence="5" id="KW-1185">Reference proteome</keyword>
<dbReference type="SUPFAM" id="SSF52833">
    <property type="entry name" value="Thioredoxin-like"/>
    <property type="match status" value="1"/>
</dbReference>
<dbReference type="GO" id="GO:0008794">
    <property type="term" value="F:arsenate reductase (glutaredoxin) activity"/>
    <property type="evidence" value="ECO:0007669"/>
    <property type="project" value="UniProtKB-EC"/>
</dbReference>
<dbReference type="Proteomes" id="UP001261871">
    <property type="component" value="Unassembled WGS sequence"/>
</dbReference>
<proteinExistence type="inferred from homology"/>
<organism evidence="4 5">
    <name type="scientific">Flavobacterium granuli</name>
    <dbReference type="NCBI Taxonomy" id="280093"/>
    <lineage>
        <taxon>Bacteria</taxon>
        <taxon>Pseudomonadati</taxon>
        <taxon>Bacteroidota</taxon>
        <taxon>Flavobacteriia</taxon>
        <taxon>Flavobacteriales</taxon>
        <taxon>Flavobacteriaceae</taxon>
        <taxon>Flavobacterium</taxon>
    </lineage>
</organism>
<dbReference type="Pfam" id="PF03960">
    <property type="entry name" value="ArsC"/>
    <property type="match status" value="1"/>
</dbReference>
<dbReference type="InterPro" id="IPR036249">
    <property type="entry name" value="Thioredoxin-like_sf"/>
</dbReference>
<reference evidence="4 5" key="1">
    <citation type="submission" date="2023-07" db="EMBL/GenBank/DDBJ databases">
        <title>Sorghum-associated microbial communities from plants grown in Nebraska, USA.</title>
        <authorList>
            <person name="Schachtman D."/>
        </authorList>
    </citation>
    <scope>NUCLEOTIDE SEQUENCE [LARGE SCALE GENOMIC DNA]</scope>
    <source>
        <strain evidence="4 5">BE124</strain>
    </source>
</reference>
<dbReference type="PROSITE" id="PS51353">
    <property type="entry name" value="ARSC"/>
    <property type="match status" value="1"/>
</dbReference>
<accession>A0ABU1S353</accession>
<dbReference type="InterPro" id="IPR006660">
    <property type="entry name" value="Arsenate_reductase-like"/>
</dbReference>
<dbReference type="PANTHER" id="PTHR30041:SF4">
    <property type="entry name" value="ARSENATE REDUCTASE"/>
    <property type="match status" value="1"/>
</dbReference>
<dbReference type="Gene3D" id="3.40.30.10">
    <property type="entry name" value="Glutaredoxin"/>
    <property type="match status" value="1"/>
</dbReference>
<evidence type="ECO:0000256" key="3">
    <source>
        <dbReference type="PROSITE-ProRule" id="PRU01282"/>
    </source>
</evidence>
<dbReference type="NCBIfam" id="TIGR00014">
    <property type="entry name" value="arsC"/>
    <property type="match status" value="1"/>
</dbReference>
<evidence type="ECO:0000313" key="5">
    <source>
        <dbReference type="Proteomes" id="UP001261871"/>
    </source>
</evidence>
<gene>
    <name evidence="4" type="ORF">J2W95_001285</name>
</gene>
<evidence type="ECO:0000256" key="2">
    <source>
        <dbReference type="ARBA" id="ARBA00023002"/>
    </source>
</evidence>
<dbReference type="RefSeq" id="WP_310005115.1">
    <property type="nucleotide sequence ID" value="NZ_JAVDTX010000002.1"/>
</dbReference>
<comment type="caution">
    <text evidence="4">The sequence shown here is derived from an EMBL/GenBank/DDBJ whole genome shotgun (WGS) entry which is preliminary data.</text>
</comment>